<dbReference type="InterPro" id="IPR028978">
    <property type="entry name" value="Chorismate_lyase_/UTRA_dom_sf"/>
</dbReference>
<dbReference type="AlphaFoldDB" id="A0A2P8DPQ6"/>
<dbReference type="SUPFAM" id="SSF46785">
    <property type="entry name" value="Winged helix' DNA-binding domain"/>
    <property type="match status" value="1"/>
</dbReference>
<keyword evidence="6" id="KW-1185">Reference proteome</keyword>
<evidence type="ECO:0000313" key="5">
    <source>
        <dbReference type="EMBL" id="PSK99210.1"/>
    </source>
</evidence>
<dbReference type="Pfam" id="PF07702">
    <property type="entry name" value="UTRA"/>
    <property type="match status" value="1"/>
</dbReference>
<dbReference type="SUPFAM" id="SSF64288">
    <property type="entry name" value="Chorismate lyase-like"/>
    <property type="match status" value="1"/>
</dbReference>
<evidence type="ECO:0000256" key="3">
    <source>
        <dbReference type="ARBA" id="ARBA00023163"/>
    </source>
</evidence>
<evidence type="ECO:0000256" key="1">
    <source>
        <dbReference type="ARBA" id="ARBA00023015"/>
    </source>
</evidence>
<dbReference type="GO" id="GO:0045892">
    <property type="term" value="P:negative regulation of DNA-templated transcription"/>
    <property type="evidence" value="ECO:0007669"/>
    <property type="project" value="TreeGrafter"/>
</dbReference>
<dbReference type="InterPro" id="IPR036388">
    <property type="entry name" value="WH-like_DNA-bd_sf"/>
</dbReference>
<dbReference type="EMBL" id="PYGE01000018">
    <property type="protein sequence ID" value="PSK99210.1"/>
    <property type="molecule type" value="Genomic_DNA"/>
</dbReference>
<dbReference type="PROSITE" id="PS50949">
    <property type="entry name" value="HTH_GNTR"/>
    <property type="match status" value="1"/>
</dbReference>
<dbReference type="GO" id="GO:0003700">
    <property type="term" value="F:DNA-binding transcription factor activity"/>
    <property type="evidence" value="ECO:0007669"/>
    <property type="project" value="InterPro"/>
</dbReference>
<sequence>MTVDPADPMPKYLQLRELLLDEIDRTLEVHSPVPSERELEARYGLSRMTARKALDQLVAEGRLYRVAGKGTFVAAPRIELPLRLTSFSDDMRARGLVPGAQDIGHAYGPAGATVAAHLGVADDEPIHRLTRLRTADGEPMAVERCHLLASVTPGLLDEDLSGRSLYAVLAERYGIVFDSGDERIQAANADDDDARLLDVRPGAALLRLQRISRRRGQCIEFTASSYRGDRYQLSASIDSPGGPVSLD</sequence>
<evidence type="ECO:0000259" key="4">
    <source>
        <dbReference type="PROSITE" id="PS50949"/>
    </source>
</evidence>
<dbReference type="RefSeq" id="WP_106539086.1">
    <property type="nucleotide sequence ID" value="NZ_PYGE01000018.1"/>
</dbReference>
<dbReference type="InterPro" id="IPR036390">
    <property type="entry name" value="WH_DNA-bd_sf"/>
</dbReference>
<comment type="caution">
    <text evidence="5">The sequence shown here is derived from an EMBL/GenBank/DDBJ whole genome shotgun (WGS) entry which is preliminary data.</text>
</comment>
<keyword evidence="1" id="KW-0805">Transcription regulation</keyword>
<dbReference type="PANTHER" id="PTHR44846:SF1">
    <property type="entry name" value="MANNOSYL-D-GLYCERATE TRANSPORT_METABOLISM SYSTEM REPRESSOR MNGR-RELATED"/>
    <property type="match status" value="1"/>
</dbReference>
<evidence type="ECO:0000256" key="2">
    <source>
        <dbReference type="ARBA" id="ARBA00023125"/>
    </source>
</evidence>
<evidence type="ECO:0000313" key="6">
    <source>
        <dbReference type="Proteomes" id="UP000243528"/>
    </source>
</evidence>
<name>A0A2P8DPQ6_9ACTN</name>
<proteinExistence type="predicted"/>
<dbReference type="SMART" id="SM00866">
    <property type="entry name" value="UTRA"/>
    <property type="match status" value="1"/>
</dbReference>
<dbReference type="InterPro" id="IPR000524">
    <property type="entry name" value="Tscrpt_reg_HTH_GntR"/>
</dbReference>
<dbReference type="PANTHER" id="PTHR44846">
    <property type="entry name" value="MANNOSYL-D-GLYCERATE TRANSPORT/METABOLISM SYSTEM REPRESSOR MNGR-RELATED"/>
    <property type="match status" value="1"/>
</dbReference>
<reference evidence="5 6" key="1">
    <citation type="submission" date="2018-03" db="EMBL/GenBank/DDBJ databases">
        <title>Genomic Encyclopedia of Archaeal and Bacterial Type Strains, Phase II (KMG-II): from individual species to whole genera.</title>
        <authorList>
            <person name="Goeker M."/>
        </authorList>
    </citation>
    <scope>NUCLEOTIDE SEQUENCE [LARGE SCALE GENOMIC DNA]</scope>
    <source>
        <strain evidence="5 6">DSM 45211</strain>
    </source>
</reference>
<feature type="domain" description="HTH gntR-type" evidence="4">
    <location>
        <begin position="9"/>
        <end position="76"/>
    </location>
</feature>
<gene>
    <name evidence="5" type="ORF">CLV30_118115</name>
</gene>
<organism evidence="5 6">
    <name type="scientific">Haloactinopolyspora alba</name>
    <dbReference type="NCBI Taxonomy" id="648780"/>
    <lineage>
        <taxon>Bacteria</taxon>
        <taxon>Bacillati</taxon>
        <taxon>Actinomycetota</taxon>
        <taxon>Actinomycetes</taxon>
        <taxon>Jiangellales</taxon>
        <taxon>Jiangellaceae</taxon>
        <taxon>Haloactinopolyspora</taxon>
    </lineage>
</organism>
<dbReference type="CDD" id="cd07377">
    <property type="entry name" value="WHTH_GntR"/>
    <property type="match status" value="1"/>
</dbReference>
<dbReference type="InterPro" id="IPR050679">
    <property type="entry name" value="Bact_HTH_transcr_reg"/>
</dbReference>
<accession>A0A2P8DPQ6</accession>
<dbReference type="OrthoDB" id="7363114at2"/>
<dbReference type="Pfam" id="PF00392">
    <property type="entry name" value="GntR"/>
    <property type="match status" value="1"/>
</dbReference>
<keyword evidence="3" id="KW-0804">Transcription</keyword>
<dbReference type="PRINTS" id="PR00035">
    <property type="entry name" value="HTHGNTR"/>
</dbReference>
<protein>
    <submittedName>
        <fullName evidence="5">GntR family transcriptional regulator</fullName>
    </submittedName>
</protein>
<dbReference type="Gene3D" id="3.40.1410.10">
    <property type="entry name" value="Chorismate lyase-like"/>
    <property type="match status" value="1"/>
</dbReference>
<dbReference type="SMART" id="SM00345">
    <property type="entry name" value="HTH_GNTR"/>
    <property type="match status" value="1"/>
</dbReference>
<dbReference type="InterPro" id="IPR011663">
    <property type="entry name" value="UTRA"/>
</dbReference>
<dbReference type="GO" id="GO:0003677">
    <property type="term" value="F:DNA binding"/>
    <property type="evidence" value="ECO:0007669"/>
    <property type="project" value="UniProtKB-KW"/>
</dbReference>
<dbReference type="Gene3D" id="1.10.10.10">
    <property type="entry name" value="Winged helix-like DNA-binding domain superfamily/Winged helix DNA-binding domain"/>
    <property type="match status" value="1"/>
</dbReference>
<dbReference type="Proteomes" id="UP000243528">
    <property type="component" value="Unassembled WGS sequence"/>
</dbReference>
<keyword evidence="2" id="KW-0238">DNA-binding</keyword>